<dbReference type="PIRSF" id="PIRSF038001">
    <property type="entry name" value="Caspase_ICE"/>
    <property type="match status" value="1"/>
</dbReference>
<organism evidence="12 13">
    <name type="scientific">Folsomia candida</name>
    <name type="common">Springtail</name>
    <dbReference type="NCBI Taxonomy" id="158441"/>
    <lineage>
        <taxon>Eukaryota</taxon>
        <taxon>Metazoa</taxon>
        <taxon>Ecdysozoa</taxon>
        <taxon>Arthropoda</taxon>
        <taxon>Hexapoda</taxon>
        <taxon>Collembola</taxon>
        <taxon>Entomobryomorpha</taxon>
        <taxon>Isotomoidea</taxon>
        <taxon>Isotomidae</taxon>
        <taxon>Proisotominae</taxon>
        <taxon>Folsomia</taxon>
    </lineage>
</organism>
<feature type="active site" evidence="7">
    <location>
        <position position="184"/>
    </location>
</feature>
<evidence type="ECO:0000259" key="10">
    <source>
        <dbReference type="PROSITE" id="PS50207"/>
    </source>
</evidence>
<dbReference type="OrthoDB" id="6116485at2759"/>
<dbReference type="Pfam" id="PF00656">
    <property type="entry name" value="Peptidase_C14"/>
    <property type="match status" value="1"/>
</dbReference>
<evidence type="ECO:0000256" key="9">
    <source>
        <dbReference type="SAM" id="MobiDB-lite"/>
    </source>
</evidence>
<evidence type="ECO:0000256" key="6">
    <source>
        <dbReference type="ARBA" id="ARBA00023145"/>
    </source>
</evidence>
<evidence type="ECO:0000256" key="2">
    <source>
        <dbReference type="ARBA" id="ARBA00022670"/>
    </source>
</evidence>
<dbReference type="GO" id="GO:0004197">
    <property type="term" value="F:cysteine-type endopeptidase activity"/>
    <property type="evidence" value="ECO:0007669"/>
    <property type="project" value="InterPro"/>
</dbReference>
<dbReference type="GO" id="GO:0005737">
    <property type="term" value="C:cytoplasm"/>
    <property type="evidence" value="ECO:0007669"/>
    <property type="project" value="TreeGrafter"/>
</dbReference>
<dbReference type="PANTHER" id="PTHR10454:SF245">
    <property type="entry name" value="CASPASE-RELATED"/>
    <property type="match status" value="1"/>
</dbReference>
<dbReference type="Gene3D" id="3.40.50.1460">
    <property type="match status" value="1"/>
</dbReference>
<dbReference type="SMART" id="SM00115">
    <property type="entry name" value="CASc"/>
    <property type="match status" value="1"/>
</dbReference>
<dbReference type="CDD" id="cd00032">
    <property type="entry name" value="CASc"/>
    <property type="match status" value="1"/>
</dbReference>
<dbReference type="GO" id="GO:0043525">
    <property type="term" value="P:positive regulation of neuron apoptotic process"/>
    <property type="evidence" value="ECO:0007669"/>
    <property type="project" value="TreeGrafter"/>
</dbReference>
<evidence type="ECO:0000256" key="8">
    <source>
        <dbReference type="RuleBase" id="RU003971"/>
    </source>
</evidence>
<keyword evidence="4" id="KW-0378">Hydrolase</keyword>
<dbReference type="PRINTS" id="PR00376">
    <property type="entry name" value="IL1BCENZYME"/>
</dbReference>
<protein>
    <submittedName>
        <fullName evidence="12">Caspase-1</fullName>
    </submittedName>
</protein>
<dbReference type="AlphaFoldDB" id="A0A226F3R6"/>
<dbReference type="InterPro" id="IPR002138">
    <property type="entry name" value="Pept_C14_p10"/>
</dbReference>
<evidence type="ECO:0000256" key="1">
    <source>
        <dbReference type="ARBA" id="ARBA00010134"/>
    </source>
</evidence>
<feature type="region of interest" description="Disordered" evidence="9">
    <location>
        <begin position="1"/>
        <end position="40"/>
    </location>
</feature>
<evidence type="ECO:0000259" key="11">
    <source>
        <dbReference type="PROSITE" id="PS50208"/>
    </source>
</evidence>
<keyword evidence="5" id="KW-0788">Thiol protease</keyword>
<dbReference type="InterPro" id="IPR015917">
    <property type="entry name" value="Pept_C14A"/>
</dbReference>
<dbReference type="InterPro" id="IPR002398">
    <property type="entry name" value="Pept_C14"/>
</dbReference>
<gene>
    <name evidence="12" type="ORF">Fcan01_02410</name>
</gene>
<evidence type="ECO:0000256" key="5">
    <source>
        <dbReference type="ARBA" id="ARBA00022807"/>
    </source>
</evidence>
<dbReference type="PANTHER" id="PTHR10454">
    <property type="entry name" value="CASPASE"/>
    <property type="match status" value="1"/>
</dbReference>
<dbReference type="GO" id="GO:0016322">
    <property type="term" value="P:neuron remodeling"/>
    <property type="evidence" value="ECO:0007669"/>
    <property type="project" value="UniProtKB-ARBA"/>
</dbReference>
<dbReference type="Proteomes" id="UP000198287">
    <property type="component" value="Unassembled WGS sequence"/>
</dbReference>
<dbReference type="PROSITE" id="PS01122">
    <property type="entry name" value="CASPASE_CYS"/>
    <property type="match status" value="1"/>
</dbReference>
<dbReference type="STRING" id="158441.A0A226F3R6"/>
<keyword evidence="6" id="KW-0865">Zymogen</keyword>
<dbReference type="GO" id="GO:1990525">
    <property type="term" value="F:BIR domain binding"/>
    <property type="evidence" value="ECO:0007669"/>
    <property type="project" value="UniProtKB-ARBA"/>
</dbReference>
<dbReference type="GO" id="GO:0045476">
    <property type="term" value="P:nurse cell apoptotic process"/>
    <property type="evidence" value="ECO:0007669"/>
    <property type="project" value="UniProtKB-ARBA"/>
</dbReference>
<feature type="active site" evidence="7">
    <location>
        <position position="142"/>
    </location>
</feature>
<dbReference type="InterPro" id="IPR016129">
    <property type="entry name" value="Caspase_his_AS"/>
</dbReference>
<comment type="similarity">
    <text evidence="1 8">Belongs to the peptidase C14A family.</text>
</comment>
<dbReference type="InterPro" id="IPR011600">
    <property type="entry name" value="Pept_C14_caspase"/>
</dbReference>
<comment type="caution">
    <text evidence="12">The sequence shown here is derived from an EMBL/GenBank/DDBJ whole genome shotgun (WGS) entry which is preliminary data.</text>
</comment>
<dbReference type="InterPro" id="IPR033139">
    <property type="entry name" value="Caspase_cys_AS"/>
</dbReference>
<reference evidence="12 13" key="1">
    <citation type="submission" date="2015-12" db="EMBL/GenBank/DDBJ databases">
        <title>The genome of Folsomia candida.</title>
        <authorList>
            <person name="Faddeeva A."/>
            <person name="Derks M.F."/>
            <person name="Anvar Y."/>
            <person name="Smit S."/>
            <person name="Van Straalen N."/>
            <person name="Roelofs D."/>
        </authorList>
    </citation>
    <scope>NUCLEOTIDE SEQUENCE [LARGE SCALE GENOMIC DNA]</scope>
    <source>
        <strain evidence="12 13">VU population</strain>
        <tissue evidence="12">Whole body</tissue>
    </source>
</reference>
<dbReference type="FunFam" id="3.40.50.1460:FF:000001">
    <property type="entry name" value="Caspase-3 preproprotein"/>
    <property type="match status" value="1"/>
</dbReference>
<dbReference type="OMA" id="VAVYNDC"/>
<sequence>MEDNLDQDIEKKLVLEPSVEDGPTPHPDEADSKPFSDFWTSGKQPPIAAMPIHRDSDVYNMKHKERGKAVIFNNKEFKLSNLGKRNGTDEDRDRLRESLKSLGFDVCVYNDPTKRQVFDVIDKLAADDHSDRDCLVVAVFSHGDKNLIHAFDDDYKPNRLWDAFDANVCPTLAGKPKMFFIQACQGDQLDSGTTMIQHAKTMVDSAAASQMEYRIPNKADFLLVNSTFPGYYSWRNTTQGSWFIQALCEVLDQHSSKRDFLSMLTIVIRKVAFNFESCVPGSHMHGKKQIPLITSTLTRDINFF</sequence>
<evidence type="ECO:0000313" key="13">
    <source>
        <dbReference type="Proteomes" id="UP000198287"/>
    </source>
</evidence>
<dbReference type="InterPro" id="IPR001309">
    <property type="entry name" value="Pept_C14_p20"/>
</dbReference>
<feature type="domain" description="Caspase family p10" evidence="10">
    <location>
        <begin position="211"/>
        <end position="304"/>
    </location>
</feature>
<dbReference type="PROSITE" id="PS50207">
    <property type="entry name" value="CASPASE_P10"/>
    <property type="match status" value="1"/>
</dbReference>
<dbReference type="GO" id="GO:0006508">
    <property type="term" value="P:proteolysis"/>
    <property type="evidence" value="ECO:0007669"/>
    <property type="project" value="UniProtKB-KW"/>
</dbReference>
<dbReference type="GO" id="GO:0045751">
    <property type="term" value="P:negative regulation of Toll signaling pathway"/>
    <property type="evidence" value="ECO:0007669"/>
    <property type="project" value="UniProtKB-ARBA"/>
</dbReference>
<accession>A0A226F3R6</accession>
<keyword evidence="13" id="KW-1185">Reference proteome</keyword>
<dbReference type="SUPFAM" id="SSF52129">
    <property type="entry name" value="Caspase-like"/>
    <property type="match status" value="1"/>
</dbReference>
<evidence type="ECO:0000313" key="12">
    <source>
        <dbReference type="EMBL" id="OXA64064.1"/>
    </source>
</evidence>
<dbReference type="PROSITE" id="PS50208">
    <property type="entry name" value="CASPASE_P20"/>
    <property type="match status" value="1"/>
</dbReference>
<dbReference type="InterPro" id="IPR029030">
    <property type="entry name" value="Caspase-like_dom_sf"/>
</dbReference>
<keyword evidence="3" id="KW-0053">Apoptosis</keyword>
<evidence type="ECO:0000256" key="7">
    <source>
        <dbReference type="PIRSR" id="PIRSR038001-1"/>
    </source>
</evidence>
<feature type="domain" description="Caspase family p20" evidence="11">
    <location>
        <begin position="65"/>
        <end position="188"/>
    </location>
</feature>
<dbReference type="PROSITE" id="PS01121">
    <property type="entry name" value="CASPASE_HIS"/>
    <property type="match status" value="1"/>
</dbReference>
<dbReference type="EMBL" id="LNIX01000001">
    <property type="protein sequence ID" value="OXA64064.1"/>
    <property type="molecule type" value="Genomic_DNA"/>
</dbReference>
<evidence type="ECO:0000256" key="4">
    <source>
        <dbReference type="ARBA" id="ARBA00022801"/>
    </source>
</evidence>
<name>A0A226F3R6_FOLCA</name>
<proteinExistence type="inferred from homology"/>
<keyword evidence="2" id="KW-0645">Protease</keyword>
<evidence type="ECO:0000256" key="3">
    <source>
        <dbReference type="ARBA" id="ARBA00022703"/>
    </source>
</evidence>